<keyword evidence="6 10" id="KW-0378">Hydrolase</keyword>
<feature type="binding site" evidence="10">
    <location>
        <position position="83"/>
    </location>
    <ligand>
        <name>(6S)-5-formyl-5,6,7,8-tetrahydrofolate</name>
        <dbReference type="ChEBI" id="CHEBI:57457"/>
    </ligand>
</feature>
<evidence type="ECO:0000259" key="12">
    <source>
        <dbReference type="PROSITE" id="PS51709"/>
    </source>
</evidence>
<dbReference type="Pfam" id="PF12631">
    <property type="entry name" value="MnmE_helical"/>
    <property type="match status" value="1"/>
</dbReference>
<evidence type="ECO:0000313" key="14">
    <source>
        <dbReference type="Proteomes" id="UP000064007"/>
    </source>
</evidence>
<comment type="caution">
    <text evidence="10">Lacks conserved residue(s) required for the propagation of feature annotation.</text>
</comment>
<dbReference type="GO" id="GO:0003924">
    <property type="term" value="F:GTPase activity"/>
    <property type="evidence" value="ECO:0007669"/>
    <property type="project" value="UniProtKB-UniRule"/>
</dbReference>
<dbReference type="NCBIfam" id="TIGR00450">
    <property type="entry name" value="mnmE_trmE_thdF"/>
    <property type="match status" value="1"/>
</dbReference>
<dbReference type="Pfam" id="PF01926">
    <property type="entry name" value="MMR_HSR1"/>
    <property type="match status" value="1"/>
</dbReference>
<keyword evidence="9 10" id="KW-0342">GTP-binding</keyword>
<dbReference type="HAMAP" id="MF_00379">
    <property type="entry name" value="GTPase_MnmE"/>
    <property type="match status" value="1"/>
</dbReference>
<feature type="binding site" evidence="10">
    <location>
        <position position="122"/>
    </location>
    <ligand>
        <name>(6S)-5-formyl-5,6,7,8-tetrahydrofolate</name>
        <dbReference type="ChEBI" id="CHEBI:57457"/>
    </ligand>
</feature>
<evidence type="ECO:0000256" key="1">
    <source>
        <dbReference type="ARBA" id="ARBA00011043"/>
    </source>
</evidence>
<dbReference type="InterPro" id="IPR025867">
    <property type="entry name" value="MnmE_helical"/>
</dbReference>
<dbReference type="GO" id="GO:0005829">
    <property type="term" value="C:cytosol"/>
    <property type="evidence" value="ECO:0007669"/>
    <property type="project" value="TreeGrafter"/>
</dbReference>
<dbReference type="NCBIfam" id="NF003661">
    <property type="entry name" value="PRK05291.1-3"/>
    <property type="match status" value="1"/>
</dbReference>
<organism evidence="13 14">
    <name type="scientific">Candidatus Methylopumilus planktonicus</name>
    <dbReference type="NCBI Taxonomy" id="1581557"/>
    <lineage>
        <taxon>Bacteria</taxon>
        <taxon>Pseudomonadati</taxon>
        <taxon>Pseudomonadota</taxon>
        <taxon>Betaproteobacteria</taxon>
        <taxon>Nitrosomonadales</taxon>
        <taxon>Methylophilaceae</taxon>
        <taxon>Candidatus Methylopumilus</taxon>
    </lineage>
</organism>
<keyword evidence="7 10" id="KW-0460">Magnesium</keyword>
<evidence type="ECO:0000256" key="5">
    <source>
        <dbReference type="ARBA" id="ARBA00022741"/>
    </source>
</evidence>
<dbReference type="InterPro" id="IPR027266">
    <property type="entry name" value="TrmE/GcvT-like"/>
</dbReference>
<sequence>MQLANNLDTIAAIATPSGAGGIGVVRVSGSQARDVAKYLLGVCPENRLASYLPFLDRNGQVIDRGIALFFKSPHSYTGEDVLELQGHGGIAVMQLLLARCIECGARLAKPGEFTERAYLNDKIDLTQAEAVADLINASTAEAAKSAMLSLSGYFSNKINDLLKELIDLRMYIEACLDFPEEEIDFITTGKVKEKLLSLKLRMDEVTLSAKQGRLLREGFTVVLVGQPNVGKSSLLNQLSGNDQAIVTSIPGTTRDPIKSEIQIDGIPIHVIDTAGLRDTNDEIEKMGIEKTWISIEKANIALFLVDAGKGITDYEKIILNRIPKDVFKVWVHNKIDLMSKKASSEIIEGEHHLFISAKNGEGLAQLKNVLLKMAGVEFSKDGNQGIFMARQRHLDALDIVSKRLNESVNQIQSPELIAEELRQAQTSLASITGEFTPDDLLGEIFSRFCIGK</sequence>
<feature type="binding site" evidence="10">
    <location>
        <begin position="272"/>
        <end position="275"/>
    </location>
    <ligand>
        <name>GTP</name>
        <dbReference type="ChEBI" id="CHEBI:37565"/>
    </ligand>
</feature>
<keyword evidence="3 10" id="KW-0819">tRNA processing</keyword>
<dbReference type="PANTHER" id="PTHR42714">
    <property type="entry name" value="TRNA MODIFICATION GTPASE GTPBP3"/>
    <property type="match status" value="1"/>
</dbReference>
<comment type="subunit">
    <text evidence="10">Homodimer. Heterotetramer of two MnmE and two MnmG subunits.</text>
</comment>
<dbReference type="CDD" id="cd04164">
    <property type="entry name" value="trmE"/>
    <property type="match status" value="1"/>
</dbReference>
<evidence type="ECO:0000256" key="4">
    <source>
        <dbReference type="ARBA" id="ARBA00022723"/>
    </source>
</evidence>
<feature type="domain" description="TrmE-type G" evidence="12">
    <location>
        <begin position="218"/>
        <end position="375"/>
    </location>
</feature>
<feature type="binding site" evidence="10">
    <location>
        <position position="232"/>
    </location>
    <ligand>
        <name>Mg(2+)</name>
        <dbReference type="ChEBI" id="CHEBI:18420"/>
    </ligand>
</feature>
<evidence type="ECO:0000256" key="8">
    <source>
        <dbReference type="ARBA" id="ARBA00022958"/>
    </source>
</evidence>
<comment type="cofactor">
    <cofactor evidence="10">
        <name>K(+)</name>
        <dbReference type="ChEBI" id="CHEBI:29103"/>
    </cofactor>
    <text evidence="10">Binds 1 potassium ion per subunit.</text>
</comment>
<dbReference type="InterPro" id="IPR027368">
    <property type="entry name" value="MnmE_dom2"/>
</dbReference>
<dbReference type="InterPro" id="IPR018948">
    <property type="entry name" value="GTP-bd_TrmE_N"/>
</dbReference>
<keyword evidence="5 10" id="KW-0547">Nucleotide-binding</keyword>
<keyword evidence="14" id="KW-1185">Reference proteome</keyword>
<name>A0A0D6EXU1_9PROT</name>
<dbReference type="GO" id="GO:0005525">
    <property type="term" value="F:GTP binding"/>
    <property type="evidence" value="ECO:0007669"/>
    <property type="project" value="UniProtKB-UniRule"/>
</dbReference>
<evidence type="ECO:0000256" key="2">
    <source>
        <dbReference type="ARBA" id="ARBA00022490"/>
    </source>
</evidence>
<dbReference type="AlphaFoldDB" id="A0A0D6EXU1"/>
<dbReference type="NCBIfam" id="TIGR00231">
    <property type="entry name" value="small_GTP"/>
    <property type="match status" value="1"/>
</dbReference>
<dbReference type="Proteomes" id="UP000064007">
    <property type="component" value="Chromosome 1"/>
</dbReference>
<accession>A0A0D6EXU1</accession>
<dbReference type="STRING" id="1581557.BN1208_1404"/>
<dbReference type="InterPro" id="IPR006073">
    <property type="entry name" value="GTP-bd"/>
</dbReference>
<evidence type="ECO:0000256" key="7">
    <source>
        <dbReference type="ARBA" id="ARBA00022842"/>
    </source>
</evidence>
<dbReference type="GO" id="GO:0046872">
    <property type="term" value="F:metal ion binding"/>
    <property type="evidence" value="ECO:0007669"/>
    <property type="project" value="UniProtKB-KW"/>
</dbReference>
<dbReference type="Pfam" id="PF10396">
    <property type="entry name" value="TrmE_N"/>
    <property type="match status" value="1"/>
</dbReference>
<dbReference type="RefSeq" id="WP_046489120.1">
    <property type="nucleotide sequence ID" value="NZ_LN827929.1"/>
</dbReference>
<feature type="binding site" evidence="10">
    <location>
        <position position="252"/>
    </location>
    <ligand>
        <name>K(+)</name>
        <dbReference type="ChEBI" id="CHEBI:29103"/>
    </ligand>
</feature>
<comment type="function">
    <text evidence="10">Exhibits a very high intrinsic GTPase hydrolysis rate. Involved in the addition of a carboxymethylaminomethyl (cmnm) group at the wobble position (U34) of certain tRNAs, forming tRNA-cmnm(5)s(2)U34.</text>
</comment>
<gene>
    <name evidence="10 13" type="primary">trmE</name>
    <name evidence="10" type="synonym">mnmE</name>
    <name evidence="13" type="ORF">BN1208_1404</name>
</gene>
<feature type="binding site" evidence="10">
    <location>
        <begin position="247"/>
        <end position="253"/>
    </location>
    <ligand>
        <name>GTP</name>
        <dbReference type="ChEBI" id="CHEBI:37565"/>
    </ligand>
</feature>
<dbReference type="InterPro" id="IPR005225">
    <property type="entry name" value="Small_GTP-bd"/>
</dbReference>
<feature type="binding site" evidence="10">
    <location>
        <position position="228"/>
    </location>
    <ligand>
        <name>K(+)</name>
        <dbReference type="ChEBI" id="CHEBI:29103"/>
    </ligand>
</feature>
<keyword evidence="4 10" id="KW-0479">Metal-binding</keyword>
<feature type="binding site" evidence="10">
    <location>
        <position position="247"/>
    </location>
    <ligand>
        <name>K(+)</name>
        <dbReference type="ChEBI" id="CHEBI:29103"/>
    </ligand>
</feature>
<dbReference type="CDD" id="cd14858">
    <property type="entry name" value="TrmE_N"/>
    <property type="match status" value="1"/>
</dbReference>
<evidence type="ECO:0000256" key="6">
    <source>
        <dbReference type="ARBA" id="ARBA00022801"/>
    </source>
</evidence>
<dbReference type="InterPro" id="IPR031168">
    <property type="entry name" value="G_TrmE"/>
</dbReference>
<dbReference type="HOGENOM" id="CLU_019624_4_1_4"/>
<dbReference type="SUPFAM" id="SSF52540">
    <property type="entry name" value="P-loop containing nucleoside triphosphate hydrolases"/>
    <property type="match status" value="1"/>
</dbReference>
<evidence type="ECO:0000256" key="3">
    <source>
        <dbReference type="ARBA" id="ARBA00022694"/>
    </source>
</evidence>
<dbReference type="InterPro" id="IPR004520">
    <property type="entry name" value="GTPase_MnmE"/>
</dbReference>
<dbReference type="PROSITE" id="PS51709">
    <property type="entry name" value="G_TRME"/>
    <property type="match status" value="1"/>
</dbReference>
<reference evidence="14" key="1">
    <citation type="submission" date="2014-12" db="EMBL/GenBank/DDBJ databases">
        <authorList>
            <person name="Salcher M.M."/>
        </authorList>
    </citation>
    <scope>NUCLEOTIDE SEQUENCE [LARGE SCALE GENOMIC DNA]</scope>
    <source>
        <strain evidence="14">MMS-10A-171</strain>
    </source>
</reference>
<dbReference type="Gene3D" id="3.30.1360.120">
    <property type="entry name" value="Probable tRNA modification gtpase trme, domain 1"/>
    <property type="match status" value="1"/>
</dbReference>
<comment type="similarity">
    <text evidence="1 10 11">Belongs to the TRAFAC class TrmE-Era-EngA-EngB-Septin-like GTPase superfamily. TrmE GTPase family.</text>
</comment>
<dbReference type="KEGG" id="mbat:BN1208_1404"/>
<feature type="binding site" evidence="10">
    <location>
        <begin position="228"/>
        <end position="233"/>
    </location>
    <ligand>
        <name>GTP</name>
        <dbReference type="ChEBI" id="CHEBI:37565"/>
    </ligand>
</feature>
<dbReference type="EMBL" id="LN827929">
    <property type="protein sequence ID" value="CEZ20284.1"/>
    <property type="molecule type" value="Genomic_DNA"/>
</dbReference>
<evidence type="ECO:0000256" key="11">
    <source>
        <dbReference type="RuleBase" id="RU003313"/>
    </source>
</evidence>
<evidence type="ECO:0000256" key="10">
    <source>
        <dbReference type="HAMAP-Rule" id="MF_00379"/>
    </source>
</evidence>
<dbReference type="InterPro" id="IPR027417">
    <property type="entry name" value="P-loop_NTPase"/>
</dbReference>
<keyword evidence="8 10" id="KW-0630">Potassium</keyword>
<dbReference type="Gene3D" id="1.20.120.430">
    <property type="entry name" value="tRNA modification GTPase MnmE domain 2"/>
    <property type="match status" value="1"/>
</dbReference>
<feature type="binding site" evidence="10">
    <location>
        <position position="26"/>
    </location>
    <ligand>
        <name>(6S)-5-formyl-5,6,7,8-tetrahydrofolate</name>
        <dbReference type="ChEBI" id="CHEBI:57457"/>
    </ligand>
</feature>
<dbReference type="FunFam" id="3.40.50.300:FF:001376">
    <property type="entry name" value="tRNA modification GTPase MnmE"/>
    <property type="match status" value="1"/>
</dbReference>
<dbReference type="PANTHER" id="PTHR42714:SF2">
    <property type="entry name" value="TRNA MODIFICATION GTPASE GTPBP3, MITOCHONDRIAL"/>
    <property type="match status" value="1"/>
</dbReference>
<feature type="binding site" evidence="10">
    <location>
        <position position="249"/>
    </location>
    <ligand>
        <name>K(+)</name>
        <dbReference type="ChEBI" id="CHEBI:29103"/>
    </ligand>
</feature>
<protein>
    <recommendedName>
        <fullName evidence="10">tRNA modification GTPase MnmE</fullName>
        <ecNumber evidence="10">3.6.-.-</ecNumber>
    </recommendedName>
</protein>
<evidence type="ECO:0000256" key="9">
    <source>
        <dbReference type="ARBA" id="ARBA00023134"/>
    </source>
</evidence>
<comment type="subcellular location">
    <subcellularLocation>
        <location evidence="10">Cytoplasm</location>
    </subcellularLocation>
</comment>
<dbReference type="OrthoDB" id="9805918at2"/>
<feature type="binding site" evidence="10">
    <location>
        <position position="253"/>
    </location>
    <ligand>
        <name>Mg(2+)</name>
        <dbReference type="ChEBI" id="CHEBI:18420"/>
    </ligand>
</feature>
<dbReference type="Gene3D" id="3.40.50.300">
    <property type="entry name" value="P-loop containing nucleotide triphosphate hydrolases"/>
    <property type="match status" value="1"/>
</dbReference>
<dbReference type="GO" id="GO:0030488">
    <property type="term" value="P:tRNA methylation"/>
    <property type="evidence" value="ECO:0007669"/>
    <property type="project" value="TreeGrafter"/>
</dbReference>
<evidence type="ECO:0000313" key="13">
    <source>
        <dbReference type="EMBL" id="CEZ20284.1"/>
    </source>
</evidence>
<keyword evidence="2 10" id="KW-0963">Cytoplasm</keyword>
<proteinExistence type="inferred from homology"/>
<dbReference type="GO" id="GO:0002098">
    <property type="term" value="P:tRNA wobble uridine modification"/>
    <property type="evidence" value="ECO:0007669"/>
    <property type="project" value="TreeGrafter"/>
</dbReference>
<feature type="binding site" evidence="10">
    <location>
        <position position="452"/>
    </location>
    <ligand>
        <name>(6S)-5-formyl-5,6,7,8-tetrahydrofolate</name>
        <dbReference type="ChEBI" id="CHEBI:57457"/>
    </ligand>
</feature>
<dbReference type="EC" id="3.6.-.-" evidence="10"/>